<dbReference type="Pfam" id="PF03448">
    <property type="entry name" value="MgtE_N"/>
    <property type="match status" value="1"/>
</dbReference>
<dbReference type="InterPro" id="IPR038076">
    <property type="entry name" value="MgtE_N_sf"/>
</dbReference>
<dbReference type="InterPro" id="IPR006669">
    <property type="entry name" value="MgtE_transporter"/>
</dbReference>
<feature type="domain" description="CBS" evidence="2">
    <location>
        <begin position="304"/>
        <end position="367"/>
    </location>
</feature>
<dbReference type="SUPFAM" id="SSF158791">
    <property type="entry name" value="MgtE N-terminal domain-like"/>
    <property type="match status" value="1"/>
</dbReference>
<name>A0ABM7X8H1_9BACT</name>
<evidence type="ECO:0000259" key="2">
    <source>
        <dbReference type="PROSITE" id="PS51371"/>
    </source>
</evidence>
<reference evidence="4" key="1">
    <citation type="journal article" date="2022" name="Int. J. Syst. Evol. Microbiol.">
        <title>Anaeromyxobacter oryzae sp. nov., Anaeromyxobacter diazotrophicus sp. nov. and Anaeromyxobacter paludicola sp. nov., isolated from paddy soils.</title>
        <authorList>
            <person name="Itoh H."/>
            <person name="Xu Z."/>
            <person name="Mise K."/>
            <person name="Masuda Y."/>
            <person name="Ushijima N."/>
            <person name="Hayakawa C."/>
            <person name="Shiratori Y."/>
            <person name="Senoo K."/>
        </authorList>
    </citation>
    <scope>NUCLEOTIDE SEQUENCE [LARGE SCALE GENOMIC DNA]</scope>
    <source>
        <strain evidence="4">Red630</strain>
    </source>
</reference>
<gene>
    <name evidence="3" type="ORF">AMPC_12570</name>
</gene>
<evidence type="ECO:0000313" key="4">
    <source>
        <dbReference type="Proteomes" id="UP001162734"/>
    </source>
</evidence>
<dbReference type="InterPro" id="IPR006668">
    <property type="entry name" value="Mg_transptr_MgtE_intracell_dom"/>
</dbReference>
<dbReference type="SMART" id="SM00116">
    <property type="entry name" value="CBS"/>
    <property type="match status" value="2"/>
</dbReference>
<dbReference type="InterPro" id="IPR046342">
    <property type="entry name" value="CBS_dom_sf"/>
</dbReference>
<feature type="domain" description="CBS" evidence="2">
    <location>
        <begin position="368"/>
        <end position="422"/>
    </location>
</feature>
<proteinExistence type="predicted"/>
<dbReference type="InterPro" id="IPR000644">
    <property type="entry name" value="CBS_dom"/>
</dbReference>
<dbReference type="EMBL" id="AP025592">
    <property type="protein sequence ID" value="BDG08144.1"/>
    <property type="molecule type" value="Genomic_DNA"/>
</dbReference>
<dbReference type="Pfam" id="PF05239">
    <property type="entry name" value="PRC"/>
    <property type="match status" value="1"/>
</dbReference>
<dbReference type="Gene3D" id="1.25.60.10">
    <property type="entry name" value="MgtE N-terminal domain-like"/>
    <property type="match status" value="1"/>
</dbReference>
<dbReference type="SMART" id="SM00924">
    <property type="entry name" value="MgtE_N"/>
    <property type="match status" value="1"/>
</dbReference>
<dbReference type="SUPFAM" id="SSF50346">
    <property type="entry name" value="PRC-barrel domain"/>
    <property type="match status" value="1"/>
</dbReference>
<organism evidence="3 4">
    <name type="scientific">Anaeromyxobacter paludicola</name>
    <dbReference type="NCBI Taxonomy" id="2918171"/>
    <lineage>
        <taxon>Bacteria</taxon>
        <taxon>Pseudomonadati</taxon>
        <taxon>Myxococcota</taxon>
        <taxon>Myxococcia</taxon>
        <taxon>Myxococcales</taxon>
        <taxon>Cystobacterineae</taxon>
        <taxon>Anaeromyxobacteraceae</taxon>
        <taxon>Anaeromyxobacter</taxon>
    </lineage>
</organism>
<dbReference type="PANTHER" id="PTHR43773:SF1">
    <property type="entry name" value="MAGNESIUM TRANSPORTER MGTE"/>
    <property type="match status" value="1"/>
</dbReference>
<dbReference type="Gene3D" id="2.30.30.240">
    <property type="entry name" value="PRC-barrel domain"/>
    <property type="match status" value="1"/>
</dbReference>
<dbReference type="PROSITE" id="PS51371">
    <property type="entry name" value="CBS"/>
    <property type="match status" value="2"/>
</dbReference>
<keyword evidence="4" id="KW-1185">Reference proteome</keyword>
<dbReference type="SUPFAM" id="SSF54631">
    <property type="entry name" value="CBS-domain pair"/>
    <property type="match status" value="1"/>
</dbReference>
<sequence length="422" mass="46382">MPQKQASQEPRFLYLSELLGAKVRDAAGRPLGRVSDAVVATSETYPPVEAIVVRRGGERVQLPWTAIRARRAGQLEVDATAAQAFQPASAADRIRLVEEILDQQIVDVEGAKVVRVNDLHFLSVKGALRLVHVDVGFRGLVRRMGWERAVDGAVRLVRPQARYLEADQLLSWKLVQPLSSAPGKVRIDVAQRMLADLHPSDLAEIMEDLDRQQRTVLFDRLDVETAAEALEEASPEVTTQLLEGVSPEKAADILEEMAPDEAADVLAELPGETRRELLEAMERPEAHEVRQLLEYHPRSAGGLMTTDLVELRRDTTAAEALAEVRRRADELPILHEIFVTTGAGRLEGICTLKDLVSAEPADLVGKLMREVPATVVPEAELRDLAEAASKYNMVSVPVVDEAGELKGIVTVDDILSEVLGER</sequence>
<protein>
    <submittedName>
        <fullName evidence="3">Membrane protein</fullName>
    </submittedName>
</protein>
<dbReference type="InterPro" id="IPR011033">
    <property type="entry name" value="PRC_barrel-like_sf"/>
</dbReference>
<dbReference type="PANTHER" id="PTHR43773">
    <property type="entry name" value="MAGNESIUM TRANSPORTER MGTE"/>
    <property type="match status" value="1"/>
</dbReference>
<dbReference type="Gene3D" id="3.10.580.10">
    <property type="entry name" value="CBS-domain"/>
    <property type="match status" value="1"/>
</dbReference>
<dbReference type="CDD" id="cd04606">
    <property type="entry name" value="CBS_pair_Mg_transporter"/>
    <property type="match status" value="1"/>
</dbReference>
<dbReference type="Proteomes" id="UP001162734">
    <property type="component" value="Chromosome"/>
</dbReference>
<keyword evidence="1" id="KW-0129">CBS domain</keyword>
<dbReference type="InterPro" id="IPR027275">
    <property type="entry name" value="PRC-brl_dom"/>
</dbReference>
<dbReference type="RefSeq" id="WP_248345330.1">
    <property type="nucleotide sequence ID" value="NZ_AP025592.1"/>
</dbReference>
<evidence type="ECO:0000313" key="3">
    <source>
        <dbReference type="EMBL" id="BDG08144.1"/>
    </source>
</evidence>
<evidence type="ECO:0000256" key="1">
    <source>
        <dbReference type="PROSITE-ProRule" id="PRU00703"/>
    </source>
</evidence>
<accession>A0ABM7X8H1</accession>
<dbReference type="Pfam" id="PF00571">
    <property type="entry name" value="CBS"/>
    <property type="match status" value="2"/>
</dbReference>